<reference evidence="2" key="1">
    <citation type="submission" date="2020-10" db="EMBL/GenBank/DDBJ databases">
        <authorList>
            <person name="Castelo-Branco R."/>
            <person name="Eusebio N."/>
            <person name="Adriana R."/>
            <person name="Vieira A."/>
            <person name="Brugerolle De Fraissinette N."/>
            <person name="Rezende De Castro R."/>
            <person name="Schneider M.P."/>
            <person name="Vasconcelos V."/>
            <person name="Leao P.N."/>
        </authorList>
    </citation>
    <scope>NUCLEOTIDE SEQUENCE</scope>
    <source>
        <strain evidence="2">LEGE 11467</strain>
    </source>
</reference>
<name>A0A928VU30_9CYAN</name>
<keyword evidence="1" id="KW-0812">Transmembrane</keyword>
<dbReference type="RefSeq" id="WP_264320526.1">
    <property type="nucleotide sequence ID" value="NZ_JADEXN010000069.1"/>
</dbReference>
<evidence type="ECO:0000313" key="3">
    <source>
        <dbReference type="Proteomes" id="UP000621799"/>
    </source>
</evidence>
<accession>A0A928VU30</accession>
<organism evidence="2 3">
    <name type="scientific">Zarconia navalis LEGE 11467</name>
    <dbReference type="NCBI Taxonomy" id="1828826"/>
    <lineage>
        <taxon>Bacteria</taxon>
        <taxon>Bacillati</taxon>
        <taxon>Cyanobacteriota</taxon>
        <taxon>Cyanophyceae</taxon>
        <taxon>Oscillatoriophycideae</taxon>
        <taxon>Oscillatoriales</taxon>
        <taxon>Oscillatoriales incertae sedis</taxon>
        <taxon>Zarconia</taxon>
        <taxon>Zarconia navalis</taxon>
    </lineage>
</organism>
<evidence type="ECO:0000313" key="2">
    <source>
        <dbReference type="EMBL" id="MBE9040272.1"/>
    </source>
</evidence>
<dbReference type="EMBL" id="JADEXN010000069">
    <property type="protein sequence ID" value="MBE9040272.1"/>
    <property type="molecule type" value="Genomic_DNA"/>
</dbReference>
<keyword evidence="1" id="KW-0472">Membrane</keyword>
<dbReference type="Proteomes" id="UP000621799">
    <property type="component" value="Unassembled WGS sequence"/>
</dbReference>
<proteinExistence type="predicted"/>
<comment type="caution">
    <text evidence="2">The sequence shown here is derived from an EMBL/GenBank/DDBJ whole genome shotgun (WGS) entry which is preliminary data.</text>
</comment>
<dbReference type="AlphaFoldDB" id="A0A928VU30"/>
<keyword evidence="1" id="KW-1133">Transmembrane helix</keyword>
<feature type="transmembrane region" description="Helical" evidence="1">
    <location>
        <begin position="59"/>
        <end position="81"/>
    </location>
</feature>
<sequence length="89" mass="9776">MQLNIPVCVWMFFCSGIVLLFQQLELEPGECSALIVSLSALVFGGKSIYLMLTTGELSGIGLVVLTLGVCNFIWTPIQVMVQFVDRVFS</sequence>
<gene>
    <name evidence="2" type="ORF">IQ235_05630</name>
</gene>
<keyword evidence="3" id="KW-1185">Reference proteome</keyword>
<feature type="transmembrane region" description="Helical" evidence="1">
    <location>
        <begin position="7"/>
        <end position="26"/>
    </location>
</feature>
<evidence type="ECO:0000256" key="1">
    <source>
        <dbReference type="SAM" id="Phobius"/>
    </source>
</evidence>
<protein>
    <submittedName>
        <fullName evidence="2">Uncharacterized protein</fullName>
    </submittedName>
</protein>
<feature type="transmembrane region" description="Helical" evidence="1">
    <location>
        <begin position="32"/>
        <end position="52"/>
    </location>
</feature>